<gene>
    <name evidence="6" type="ORF">BMW22_13435</name>
</gene>
<dbReference type="EMBL" id="CP018228">
    <property type="protein sequence ID" value="API52486.1"/>
    <property type="molecule type" value="Genomic_DNA"/>
</dbReference>
<keyword evidence="3 4" id="KW-0472">Membrane</keyword>
<evidence type="ECO:0000313" key="7">
    <source>
        <dbReference type="Proteomes" id="UP000183050"/>
    </source>
</evidence>
<dbReference type="InterPro" id="IPR050327">
    <property type="entry name" value="Proton-linked_MCT"/>
</dbReference>
<feature type="transmembrane region" description="Helical" evidence="4">
    <location>
        <begin position="155"/>
        <end position="176"/>
    </location>
</feature>
<feature type="transmembrane region" description="Helical" evidence="4">
    <location>
        <begin position="298"/>
        <end position="317"/>
    </location>
</feature>
<feature type="transmembrane region" description="Helical" evidence="4">
    <location>
        <begin position="182"/>
        <end position="205"/>
    </location>
</feature>
<dbReference type="AlphaFoldDB" id="A0A1L3Z9X1"/>
<proteinExistence type="predicted"/>
<name>A0A1L3Z9X1_RHILE</name>
<dbReference type="InterPro" id="IPR020846">
    <property type="entry name" value="MFS_dom"/>
</dbReference>
<dbReference type="Gene3D" id="1.20.1250.20">
    <property type="entry name" value="MFS general substrate transporter like domains"/>
    <property type="match status" value="1"/>
</dbReference>
<evidence type="ECO:0000313" key="6">
    <source>
        <dbReference type="EMBL" id="API52486.1"/>
    </source>
</evidence>
<dbReference type="InterPro" id="IPR011701">
    <property type="entry name" value="MFS"/>
</dbReference>
<feature type="transmembrane region" description="Helical" evidence="4">
    <location>
        <begin position="27"/>
        <end position="45"/>
    </location>
</feature>
<evidence type="ECO:0000256" key="2">
    <source>
        <dbReference type="ARBA" id="ARBA00022989"/>
    </source>
</evidence>
<sequence>MKLVCPCCPTFQTVSAPMPKSSRFRSAQTVTVLAVTQLIGWGTTFDMLGVMGRVVAPDLGLANEVVFAGLTIMMVVSAIVGPATGRWLGRYGAARVLSAASLTFALGLLLLAAANGIVLYASAWIIIGIGGAFGLSAPAYTAVVEREGANGKRVIAILMLFTGLSSAIFWPILSLLNEAVGWRLTFLVCAALQFFVCLPLHLFALPKPIATHVDGGTAEIAPVPLSKAKQRKAFLLIAAATTISTFVTFGISPSLLEIFRQSGASPAFALQLGAARGILGISARFLDMLLGRRGNPMLSAAMGISLMMMSFVIMLVASPSTPLLVTFVLFYGFGTFVLFYGFGTGVMTVARALLPLALFSPREFGLQSARLSLPQNLANAIAPVIFTAILDRAGTGPALAACAVLAALSLIFVLMLMALVRGARASESAILNIS</sequence>
<feature type="transmembrane region" description="Helical" evidence="4">
    <location>
        <begin position="323"/>
        <end position="350"/>
    </location>
</feature>
<evidence type="ECO:0000259" key="5">
    <source>
        <dbReference type="PROSITE" id="PS50850"/>
    </source>
</evidence>
<dbReference type="InterPro" id="IPR036259">
    <property type="entry name" value="MFS_trans_sf"/>
</dbReference>
<accession>A0A1L3Z9X1</accession>
<organism evidence="6 7">
    <name type="scientific">Rhizobium leguminosarum</name>
    <dbReference type="NCBI Taxonomy" id="384"/>
    <lineage>
        <taxon>Bacteria</taxon>
        <taxon>Pseudomonadati</taxon>
        <taxon>Pseudomonadota</taxon>
        <taxon>Alphaproteobacteria</taxon>
        <taxon>Hyphomicrobiales</taxon>
        <taxon>Rhizobiaceae</taxon>
        <taxon>Rhizobium/Agrobacterium group</taxon>
        <taxon>Rhizobium</taxon>
    </lineage>
</organism>
<dbReference type="SUPFAM" id="SSF103473">
    <property type="entry name" value="MFS general substrate transporter"/>
    <property type="match status" value="1"/>
</dbReference>
<feature type="transmembrane region" description="Helical" evidence="4">
    <location>
        <begin position="123"/>
        <end position="143"/>
    </location>
</feature>
<dbReference type="PANTHER" id="PTHR11360">
    <property type="entry name" value="MONOCARBOXYLATE TRANSPORTER"/>
    <property type="match status" value="1"/>
</dbReference>
<dbReference type="Pfam" id="PF07690">
    <property type="entry name" value="MFS_1"/>
    <property type="match status" value="1"/>
</dbReference>
<feature type="transmembrane region" description="Helical" evidence="4">
    <location>
        <begin position="233"/>
        <end position="256"/>
    </location>
</feature>
<protein>
    <submittedName>
        <fullName evidence="6">MFS transporter</fullName>
    </submittedName>
</protein>
<dbReference type="GO" id="GO:0022857">
    <property type="term" value="F:transmembrane transporter activity"/>
    <property type="evidence" value="ECO:0007669"/>
    <property type="project" value="InterPro"/>
</dbReference>
<feature type="domain" description="Major facilitator superfamily (MFS) profile" evidence="5">
    <location>
        <begin position="30"/>
        <end position="421"/>
    </location>
</feature>
<evidence type="ECO:0000256" key="3">
    <source>
        <dbReference type="ARBA" id="ARBA00023136"/>
    </source>
</evidence>
<keyword evidence="2 4" id="KW-1133">Transmembrane helix</keyword>
<evidence type="ECO:0000256" key="4">
    <source>
        <dbReference type="SAM" id="Phobius"/>
    </source>
</evidence>
<feature type="transmembrane region" description="Helical" evidence="4">
    <location>
        <begin position="396"/>
        <end position="420"/>
    </location>
</feature>
<feature type="transmembrane region" description="Helical" evidence="4">
    <location>
        <begin position="65"/>
        <end position="84"/>
    </location>
</feature>
<evidence type="ECO:0000256" key="1">
    <source>
        <dbReference type="ARBA" id="ARBA00022692"/>
    </source>
</evidence>
<dbReference type="Proteomes" id="UP000183050">
    <property type="component" value="Chromosome"/>
</dbReference>
<reference evidence="6 7" key="1">
    <citation type="submission" date="2016-11" db="EMBL/GenBank/DDBJ databases">
        <title>Rhizobium leguminosarum bv. viciae strain Vaf12 isolated from Vavilovia formosa root nodules from Russia, Dagestan.</title>
        <authorList>
            <person name="Kimeklis A."/>
        </authorList>
    </citation>
    <scope>NUCLEOTIDE SEQUENCE [LARGE SCALE GENOMIC DNA]</scope>
    <source>
        <strain evidence="6 7">Vaf-108</strain>
    </source>
</reference>
<keyword evidence="1 4" id="KW-0812">Transmembrane</keyword>
<dbReference type="PROSITE" id="PS50850">
    <property type="entry name" value="MFS"/>
    <property type="match status" value="1"/>
</dbReference>
<feature type="transmembrane region" description="Helical" evidence="4">
    <location>
        <begin position="96"/>
        <end position="117"/>
    </location>
</feature>
<dbReference type="PANTHER" id="PTHR11360:SF290">
    <property type="entry name" value="MONOCARBOXYLATE MFS PERMEASE"/>
    <property type="match status" value="1"/>
</dbReference>